<accession>A0A8T2XQR1</accession>
<keyword evidence="3" id="KW-0012">Acyltransferase</keyword>
<comment type="similarity">
    <text evidence="1">Belongs to the plant acyltransferase family.</text>
</comment>
<keyword evidence="5" id="KW-1185">Reference proteome</keyword>
<organism evidence="4 5">
    <name type="scientific">Populus deltoides</name>
    <name type="common">Eastern poplar</name>
    <name type="synonym">Eastern cottonwood</name>
    <dbReference type="NCBI Taxonomy" id="3696"/>
    <lineage>
        <taxon>Eukaryota</taxon>
        <taxon>Viridiplantae</taxon>
        <taxon>Streptophyta</taxon>
        <taxon>Embryophyta</taxon>
        <taxon>Tracheophyta</taxon>
        <taxon>Spermatophyta</taxon>
        <taxon>Magnoliopsida</taxon>
        <taxon>eudicotyledons</taxon>
        <taxon>Gunneridae</taxon>
        <taxon>Pentapetalae</taxon>
        <taxon>rosids</taxon>
        <taxon>fabids</taxon>
        <taxon>Malpighiales</taxon>
        <taxon>Salicaceae</taxon>
        <taxon>Saliceae</taxon>
        <taxon>Populus</taxon>
    </lineage>
</organism>
<reference evidence="4" key="1">
    <citation type="journal article" date="2021" name="J. Hered.">
        <title>Genome Assembly of Salicaceae Populus deltoides (Eastern Cottonwood) I-69 Based on Nanopore Sequencing and Hi-C Technologies.</title>
        <authorList>
            <person name="Bai S."/>
            <person name="Wu H."/>
            <person name="Zhang J."/>
            <person name="Pan Z."/>
            <person name="Zhao W."/>
            <person name="Li Z."/>
            <person name="Tong C."/>
        </authorList>
    </citation>
    <scope>NUCLEOTIDE SEQUENCE</scope>
    <source>
        <tissue evidence="4">Leaf</tissue>
    </source>
</reference>
<dbReference type="GO" id="GO:0016746">
    <property type="term" value="F:acyltransferase activity"/>
    <property type="evidence" value="ECO:0007669"/>
    <property type="project" value="UniProtKB-KW"/>
</dbReference>
<proteinExistence type="inferred from homology"/>
<dbReference type="Pfam" id="PF02458">
    <property type="entry name" value="Transferase"/>
    <property type="match status" value="1"/>
</dbReference>
<evidence type="ECO:0000313" key="4">
    <source>
        <dbReference type="EMBL" id="KAH8495436.1"/>
    </source>
</evidence>
<evidence type="ECO:0000256" key="3">
    <source>
        <dbReference type="ARBA" id="ARBA00023315"/>
    </source>
</evidence>
<evidence type="ECO:0000256" key="2">
    <source>
        <dbReference type="ARBA" id="ARBA00022679"/>
    </source>
</evidence>
<keyword evidence="2" id="KW-0808">Transferase</keyword>
<dbReference type="PANTHER" id="PTHR31623:SF46">
    <property type="entry name" value="VINORINE SYNTHASE-LIKE"/>
    <property type="match status" value="1"/>
</dbReference>
<evidence type="ECO:0000313" key="5">
    <source>
        <dbReference type="Proteomes" id="UP000807159"/>
    </source>
</evidence>
<protein>
    <submittedName>
        <fullName evidence="4">Uncharacterized protein</fullName>
    </submittedName>
</protein>
<comment type="caution">
    <text evidence="4">The sequence shown here is derived from an EMBL/GenBank/DDBJ whole genome shotgun (WGS) entry which is preliminary data.</text>
</comment>
<dbReference type="InterPro" id="IPR023213">
    <property type="entry name" value="CAT-like_dom_sf"/>
</dbReference>
<dbReference type="Proteomes" id="UP000807159">
    <property type="component" value="Chromosome 10"/>
</dbReference>
<evidence type="ECO:0000256" key="1">
    <source>
        <dbReference type="ARBA" id="ARBA00009861"/>
    </source>
</evidence>
<sequence>MVEWKTDTAHELVHYMNLQSKMCPPRSEYSFGNISRAAKTVPSVGEGCNLASQIRKSINKVDSEYVKTLQKGGMLGSVGEQVQRVARGEVVRFTFTSLCGLPIYEADFGWGKPIWAGSPSLTFKNQIVFTDSTVSGEGIEAKVQLTEEDMVKFQDDRELLELVAPTGSMPAKGLINYNVQNK</sequence>
<dbReference type="PANTHER" id="PTHR31623">
    <property type="entry name" value="F21J9.9"/>
    <property type="match status" value="1"/>
</dbReference>
<dbReference type="Gene3D" id="3.30.559.10">
    <property type="entry name" value="Chloramphenicol acetyltransferase-like domain"/>
    <property type="match status" value="1"/>
</dbReference>
<name>A0A8T2XQR1_POPDE</name>
<dbReference type="AlphaFoldDB" id="A0A8T2XQR1"/>
<dbReference type="EMBL" id="JACEGQ020000010">
    <property type="protein sequence ID" value="KAH8495436.1"/>
    <property type="molecule type" value="Genomic_DNA"/>
</dbReference>
<gene>
    <name evidence="4" type="ORF">H0E87_018567</name>
</gene>